<feature type="region of interest" description="Disordered" evidence="4">
    <location>
        <begin position="569"/>
        <end position="642"/>
    </location>
</feature>
<keyword evidence="8" id="KW-1185">Reference proteome</keyword>
<feature type="domain" description="Myb-like" evidence="5">
    <location>
        <begin position="484"/>
        <end position="545"/>
    </location>
</feature>
<dbReference type="OrthoDB" id="3366990at2759"/>
<sequence length="692" mass="75496">MTGKRGLELPPGKESANKRQQYGGDIDLETLVSQIQQNTSGTEHPPQLTIEEIEGALASFQQGQTLPSGAASQTQAIPNANRPLTLLQSGSNDQQARGNVASAPTLPQLNEPLRHSAQYSDQLRSQLSIDTQPDKENGPAVCHLRGKMLPFLDSLACQLLESLSSSHHQETLNIVTQPLSDRGRAYRMVVDLFEETKRVFVPEEVPFIAASVPGIGSDRSSLAMVQRINLATFCAAVFGSIQIGFSELNRSFMAAFVPDGGRLLKSQNGLFLELKTQAYISALSQKERPHEEVLEELFPKNMAEEWAAARGDRQQLTPAENDFITRCTKRRENIESETGQIELAKRYQWVFFLRDLSDYVGKHYDAIAQKYEFMPPNAISAGTTAPTSNTGTSSSKATAAVAAPTSAQPATSASNTPSPAPTSTAPTASPAPEEPKRTRRELGEKAKKKAAENNGQLHTGDTLAEYSAARSSAEGQEALRFPRTSALTRRSWTKEEEEALLRGLDKVQGPYWAQILELYGPGGSISEVLKDRTQVQLKDKARNLKMFFVRVGLPVPAVFEYVTGDYETRRTSGRRARDKKRFDEARVQSRRAPPAQQQSQNVQTVQAQQALPLDNLLPANDHAGAGPVAAAASRPSQPLQDDSMLPTAEALDRALNLFKEGGSGNPGLAAESTENSLQHLIQSVGDYINNQQ</sequence>
<keyword evidence="2" id="KW-0539">Nucleus</keyword>
<dbReference type="STRING" id="45607.A0A2T0FLX2"/>
<dbReference type="AlphaFoldDB" id="A0A2T0FLX2"/>
<evidence type="ECO:0000313" key="7">
    <source>
        <dbReference type="EMBL" id="PRT55979.1"/>
    </source>
</evidence>
<dbReference type="Pfam" id="PF08558">
    <property type="entry name" value="TRF"/>
    <property type="match status" value="1"/>
</dbReference>
<evidence type="ECO:0000256" key="4">
    <source>
        <dbReference type="SAM" id="MobiDB-lite"/>
    </source>
</evidence>
<dbReference type="SMART" id="SM00717">
    <property type="entry name" value="SANT"/>
    <property type="match status" value="1"/>
</dbReference>
<gene>
    <name evidence="7" type="ORF">B9G98_03599</name>
</gene>
<feature type="domain" description="HTH myb-type" evidence="6">
    <location>
        <begin position="484"/>
        <end position="541"/>
    </location>
</feature>
<evidence type="ECO:0000259" key="6">
    <source>
        <dbReference type="PROSITE" id="PS51294"/>
    </source>
</evidence>
<dbReference type="InterPro" id="IPR052833">
    <property type="entry name" value="Telomeric_DNA-bd_trans-reg"/>
</dbReference>
<dbReference type="GO" id="GO:0003691">
    <property type="term" value="F:double-stranded telomeric DNA binding"/>
    <property type="evidence" value="ECO:0007669"/>
    <property type="project" value="TreeGrafter"/>
</dbReference>
<dbReference type="InterPro" id="IPR001005">
    <property type="entry name" value="SANT/Myb"/>
</dbReference>
<dbReference type="RefSeq" id="XP_024665924.1">
    <property type="nucleotide sequence ID" value="XM_024810156.1"/>
</dbReference>
<dbReference type="GO" id="GO:0010833">
    <property type="term" value="P:telomere maintenance via telomere lengthening"/>
    <property type="evidence" value="ECO:0007669"/>
    <property type="project" value="TreeGrafter"/>
</dbReference>
<comment type="caution">
    <text evidence="7">The sequence shown here is derived from an EMBL/GenBank/DDBJ whole genome shotgun (WGS) entry which is preliminary data.</text>
</comment>
<dbReference type="Gene3D" id="1.10.10.60">
    <property type="entry name" value="Homeodomain-like"/>
    <property type="match status" value="1"/>
</dbReference>
<dbReference type="SUPFAM" id="SSF46689">
    <property type="entry name" value="Homeodomain-like"/>
    <property type="match status" value="1"/>
</dbReference>
<dbReference type="GeneID" id="36517347"/>
<organism evidence="7 8">
    <name type="scientific">Wickerhamiella sorbophila</name>
    <dbReference type="NCBI Taxonomy" id="45607"/>
    <lineage>
        <taxon>Eukaryota</taxon>
        <taxon>Fungi</taxon>
        <taxon>Dikarya</taxon>
        <taxon>Ascomycota</taxon>
        <taxon>Saccharomycotina</taxon>
        <taxon>Dipodascomycetes</taxon>
        <taxon>Dipodascales</taxon>
        <taxon>Trichomonascaceae</taxon>
        <taxon>Wickerhamiella</taxon>
    </lineage>
</organism>
<dbReference type="CDD" id="cd11660">
    <property type="entry name" value="SANT_TRF"/>
    <property type="match status" value="1"/>
</dbReference>
<dbReference type="PROSITE" id="PS50090">
    <property type="entry name" value="MYB_LIKE"/>
    <property type="match status" value="1"/>
</dbReference>
<dbReference type="PROSITE" id="PS51294">
    <property type="entry name" value="HTH_MYB"/>
    <property type="match status" value="1"/>
</dbReference>
<reference evidence="7 8" key="1">
    <citation type="submission" date="2017-04" db="EMBL/GenBank/DDBJ databases">
        <title>Genome sequencing of [Candida] sorbophila.</title>
        <authorList>
            <person name="Ahn J.O."/>
        </authorList>
    </citation>
    <scope>NUCLEOTIDE SEQUENCE [LARGE SCALE GENOMIC DNA]</scope>
    <source>
        <strain evidence="7 8">DS02</strain>
    </source>
</reference>
<feature type="compositionally biased region" description="Low complexity" evidence="4">
    <location>
        <begin position="592"/>
        <end position="610"/>
    </location>
</feature>
<feature type="region of interest" description="Disordered" evidence="4">
    <location>
        <begin position="382"/>
        <end position="461"/>
    </location>
</feature>
<protein>
    <submittedName>
        <fullName evidence="7">Telomeric DNA-binding factor trf1</fullName>
    </submittedName>
</protein>
<feature type="compositionally biased region" description="Low complexity" evidence="4">
    <location>
        <begin position="623"/>
        <end position="632"/>
    </location>
</feature>
<keyword evidence="3" id="KW-0131">Cell cycle</keyword>
<dbReference type="FunFam" id="1.10.10.60:FF:000137">
    <property type="entry name" value="MYB DNA binding protein"/>
    <property type="match status" value="1"/>
</dbReference>
<evidence type="ECO:0000313" key="8">
    <source>
        <dbReference type="Proteomes" id="UP000238350"/>
    </source>
</evidence>
<dbReference type="InterPro" id="IPR017930">
    <property type="entry name" value="Myb_dom"/>
</dbReference>
<evidence type="ECO:0000256" key="3">
    <source>
        <dbReference type="ARBA" id="ARBA00023306"/>
    </source>
</evidence>
<dbReference type="InterPro" id="IPR009057">
    <property type="entry name" value="Homeodomain-like_sf"/>
</dbReference>
<dbReference type="PANTHER" id="PTHR47807:SF1">
    <property type="entry name" value="PROTEIN TBF1"/>
    <property type="match status" value="1"/>
</dbReference>
<feature type="compositionally biased region" description="Low complexity" evidence="4">
    <location>
        <begin position="387"/>
        <end position="431"/>
    </location>
</feature>
<dbReference type="PANTHER" id="PTHR47807">
    <property type="entry name" value="PROTEIN TBF1"/>
    <property type="match status" value="1"/>
</dbReference>
<evidence type="ECO:0000256" key="2">
    <source>
        <dbReference type="ARBA" id="ARBA00023242"/>
    </source>
</evidence>
<dbReference type="InterPro" id="IPR013867">
    <property type="entry name" value="Telomere_rpt-bd_fac_dimer_dom"/>
</dbReference>
<feature type="compositionally biased region" description="Basic and acidic residues" evidence="4">
    <location>
        <begin position="433"/>
        <end position="451"/>
    </location>
</feature>
<dbReference type="Proteomes" id="UP000238350">
    <property type="component" value="Unassembled WGS sequence"/>
</dbReference>
<accession>A0A2T0FLX2</accession>
<dbReference type="EMBL" id="NDIQ01000022">
    <property type="protein sequence ID" value="PRT55979.1"/>
    <property type="molecule type" value="Genomic_DNA"/>
</dbReference>
<keyword evidence="1 7" id="KW-0238">DNA-binding</keyword>
<name>A0A2T0FLX2_9ASCO</name>
<feature type="region of interest" description="Disordered" evidence="4">
    <location>
        <begin position="1"/>
        <end position="25"/>
    </location>
</feature>
<evidence type="ECO:0000259" key="5">
    <source>
        <dbReference type="PROSITE" id="PS50090"/>
    </source>
</evidence>
<dbReference type="GO" id="GO:0042803">
    <property type="term" value="F:protein homodimerization activity"/>
    <property type="evidence" value="ECO:0007669"/>
    <property type="project" value="InterPro"/>
</dbReference>
<evidence type="ECO:0000256" key="1">
    <source>
        <dbReference type="ARBA" id="ARBA00023125"/>
    </source>
</evidence>
<proteinExistence type="predicted"/>